<feature type="binding site" evidence="4">
    <location>
        <position position="41"/>
    </location>
    <ligand>
        <name>ATP</name>
        <dbReference type="ChEBI" id="CHEBI:30616"/>
    </ligand>
</feature>
<feature type="compositionally biased region" description="Polar residues" evidence="5">
    <location>
        <begin position="616"/>
        <end position="644"/>
    </location>
</feature>
<keyword evidence="2 4" id="KW-0547">Nucleotide-binding</keyword>
<dbReference type="Pfam" id="PF00069">
    <property type="entry name" value="Pkinase"/>
    <property type="match status" value="1"/>
</dbReference>
<reference evidence="7 8" key="1">
    <citation type="journal article" date="2020" name="ISME J.">
        <title>Uncovering the hidden diversity of litter-decomposition mechanisms in mushroom-forming fungi.</title>
        <authorList>
            <person name="Floudas D."/>
            <person name="Bentzer J."/>
            <person name="Ahren D."/>
            <person name="Johansson T."/>
            <person name="Persson P."/>
            <person name="Tunlid A."/>
        </authorList>
    </citation>
    <scope>NUCLEOTIDE SEQUENCE [LARGE SCALE GENOMIC DNA]</scope>
    <source>
        <strain evidence="7 8">CBS 661.87</strain>
    </source>
</reference>
<dbReference type="InterPro" id="IPR017441">
    <property type="entry name" value="Protein_kinase_ATP_BS"/>
</dbReference>
<dbReference type="GO" id="GO:0005524">
    <property type="term" value="F:ATP binding"/>
    <property type="evidence" value="ECO:0007669"/>
    <property type="project" value="UniProtKB-UniRule"/>
</dbReference>
<dbReference type="SUPFAM" id="SSF56112">
    <property type="entry name" value="Protein kinase-like (PK-like)"/>
    <property type="match status" value="1"/>
</dbReference>
<dbReference type="InterPro" id="IPR008271">
    <property type="entry name" value="Ser/Thr_kinase_AS"/>
</dbReference>
<evidence type="ECO:0000313" key="8">
    <source>
        <dbReference type="Proteomes" id="UP000565441"/>
    </source>
</evidence>
<name>A0A8H5M933_9AGAR</name>
<dbReference type="AlphaFoldDB" id="A0A8H5M933"/>
<dbReference type="PANTHER" id="PTHR48012">
    <property type="entry name" value="STERILE20-LIKE KINASE, ISOFORM B-RELATED"/>
    <property type="match status" value="1"/>
</dbReference>
<feature type="region of interest" description="Disordered" evidence="5">
    <location>
        <begin position="333"/>
        <end position="363"/>
    </location>
</feature>
<comment type="caution">
    <text evidence="7">The sequence shown here is derived from an EMBL/GenBank/DDBJ whole genome shotgun (WGS) entry which is preliminary data.</text>
</comment>
<protein>
    <recommendedName>
        <fullName evidence="1">non-specific serine/threonine protein kinase</fullName>
        <ecNumber evidence="1">2.7.11.1</ecNumber>
    </recommendedName>
</protein>
<evidence type="ECO:0000256" key="1">
    <source>
        <dbReference type="ARBA" id="ARBA00012513"/>
    </source>
</evidence>
<dbReference type="PROSITE" id="PS00108">
    <property type="entry name" value="PROTEIN_KINASE_ST"/>
    <property type="match status" value="1"/>
</dbReference>
<feature type="compositionally biased region" description="Acidic residues" evidence="5">
    <location>
        <begin position="884"/>
        <end position="899"/>
    </location>
</feature>
<evidence type="ECO:0000313" key="7">
    <source>
        <dbReference type="EMBL" id="KAF5385865.1"/>
    </source>
</evidence>
<dbReference type="InterPro" id="IPR011009">
    <property type="entry name" value="Kinase-like_dom_sf"/>
</dbReference>
<feature type="region of interest" description="Disordered" evidence="5">
    <location>
        <begin position="884"/>
        <end position="917"/>
    </location>
</feature>
<dbReference type="SMART" id="SM00220">
    <property type="entry name" value="S_TKc"/>
    <property type="match status" value="1"/>
</dbReference>
<feature type="region of interest" description="Disordered" evidence="5">
    <location>
        <begin position="378"/>
        <end position="692"/>
    </location>
</feature>
<evidence type="ECO:0000256" key="5">
    <source>
        <dbReference type="SAM" id="MobiDB-lite"/>
    </source>
</evidence>
<feature type="compositionally biased region" description="Polar residues" evidence="5">
    <location>
        <begin position="352"/>
        <end position="363"/>
    </location>
</feature>
<feature type="domain" description="Protein kinase" evidence="6">
    <location>
        <begin position="12"/>
        <end position="270"/>
    </location>
</feature>
<keyword evidence="8" id="KW-1185">Reference proteome</keyword>
<organism evidence="7 8">
    <name type="scientific">Tricholomella constricta</name>
    <dbReference type="NCBI Taxonomy" id="117010"/>
    <lineage>
        <taxon>Eukaryota</taxon>
        <taxon>Fungi</taxon>
        <taxon>Dikarya</taxon>
        <taxon>Basidiomycota</taxon>
        <taxon>Agaricomycotina</taxon>
        <taxon>Agaricomycetes</taxon>
        <taxon>Agaricomycetidae</taxon>
        <taxon>Agaricales</taxon>
        <taxon>Tricholomatineae</taxon>
        <taxon>Lyophyllaceae</taxon>
        <taxon>Tricholomella</taxon>
    </lineage>
</organism>
<feature type="compositionally biased region" description="Pro residues" evidence="5">
    <location>
        <begin position="478"/>
        <end position="488"/>
    </location>
</feature>
<keyword evidence="3 4" id="KW-0067">ATP-binding</keyword>
<feature type="compositionally biased region" description="Polar residues" evidence="5">
    <location>
        <begin position="531"/>
        <end position="549"/>
    </location>
</feature>
<evidence type="ECO:0000256" key="3">
    <source>
        <dbReference type="ARBA" id="ARBA00022840"/>
    </source>
</evidence>
<sequence>MAATQPSVHQLYRRLETIGKGAYGSVHKGEHIPTGNVVALKIINLDDKSGSDDVGDIQREVALLTQLRDAPNVTKYYGCYMDGPRVWIVMELAQGGSVLSLMKASRNGCIEEKYVSVIVREVLVGLSYLHKVPVIHRDIKAANILVTAAGKVVICDFGVSALLATSSSKRNTLTGTPHWMAPELLQTLPVYDTKADIWSLGILIYEMIKGSPPHNTLENIKVMDLIPKAKPPRLQENEAGKDLRDFMAMCLKESPAERLPADELSKSKWIKSVAKVSISVLKDLVLRFEQAAKRASLAEPLDWEEEEERDLLHLDVADENPWEFETVRGRSFRLMPFDEDAPPNPESENEPTHSTIRPPQSTHLPSSLRLLFEDDSTPQQETLRPPAFQIPSHPSAPSPSSSIAPSTSPSPGRERIPIRRAQTLDTLGDDLSAKQKTFVYPPRGMTRSRSKLSPSVPDSDDEGSSHTHFDPNSTPSPRIRPSPSPDPSSPDFYGDPAKKPSLRDPRTLRSNRPPFEIDTTPSASDEEQANDETSPATTVTPGFPSSTPESFPPNSPWITRKRSKSTGEALDPRRVGRVDLDLESSSAFQFPPSPKPFLSSEPTPSTSLPPRSHSRMSPTHLSASTSVSSPGAHQTTYSLDTSASARRVPTPNPMLPPSITRTRSATTLPETPPPNTEASLLRKGSANDGAPLIPPLKPFALTGRSRSGSDASQSIIPGTPGLKDVLKARMSDLLPPSPSAAVYNARNFLASPSSLNFSVTSSNADTHRQYSAFRDAASSAATSFSLGLPPSQSPPPLRRIATEPPFSASLSERGGAHARKISLGTATASTPSLGPPVRPLNYSKLITDENTYSELARTIDDLTQWLTVVEVGLSGMLDKVYTDTIEEEQEVPSDAEDEQITPGHPSLSRKTTMPADV</sequence>
<dbReference type="Proteomes" id="UP000565441">
    <property type="component" value="Unassembled WGS sequence"/>
</dbReference>
<feature type="compositionally biased region" description="Basic and acidic residues" evidence="5">
    <location>
        <begin position="570"/>
        <end position="580"/>
    </location>
</feature>
<gene>
    <name evidence="7" type="ORF">D9615_002457</name>
</gene>
<dbReference type="PANTHER" id="PTHR48012:SF21">
    <property type="entry name" value="PH DOMAIN-CONTAINING PROTEIN"/>
    <property type="match status" value="1"/>
</dbReference>
<dbReference type="Gene3D" id="3.30.200.20">
    <property type="entry name" value="Phosphorylase Kinase, domain 1"/>
    <property type="match status" value="1"/>
</dbReference>
<dbReference type="InterPro" id="IPR000719">
    <property type="entry name" value="Prot_kinase_dom"/>
</dbReference>
<dbReference type="GO" id="GO:0004674">
    <property type="term" value="F:protein serine/threonine kinase activity"/>
    <property type="evidence" value="ECO:0007669"/>
    <property type="project" value="UniProtKB-EC"/>
</dbReference>
<dbReference type="OrthoDB" id="248923at2759"/>
<feature type="compositionally biased region" description="Basic and acidic residues" evidence="5">
    <location>
        <begin position="496"/>
        <end position="507"/>
    </location>
</feature>
<dbReference type="GO" id="GO:0005737">
    <property type="term" value="C:cytoplasm"/>
    <property type="evidence" value="ECO:0007669"/>
    <property type="project" value="TreeGrafter"/>
</dbReference>
<evidence type="ECO:0000256" key="4">
    <source>
        <dbReference type="PROSITE-ProRule" id="PRU10141"/>
    </source>
</evidence>
<dbReference type="EC" id="2.7.11.1" evidence="1"/>
<dbReference type="PROSITE" id="PS50011">
    <property type="entry name" value="PROTEIN_KINASE_DOM"/>
    <property type="match status" value="1"/>
</dbReference>
<dbReference type="Gene3D" id="1.10.510.10">
    <property type="entry name" value="Transferase(Phosphotransferase) domain 1"/>
    <property type="match status" value="1"/>
</dbReference>
<proteinExistence type="predicted"/>
<dbReference type="FunFam" id="1.10.510.10:FF:000421">
    <property type="entry name" value="Serine/threonine-protein kinase PAK 6"/>
    <property type="match status" value="1"/>
</dbReference>
<feature type="compositionally biased region" description="Low complexity" evidence="5">
    <location>
        <begin position="596"/>
        <end position="611"/>
    </location>
</feature>
<dbReference type="PROSITE" id="PS00107">
    <property type="entry name" value="PROTEIN_KINASE_ATP"/>
    <property type="match status" value="1"/>
</dbReference>
<dbReference type="EMBL" id="JAACJP010000003">
    <property type="protein sequence ID" value="KAF5385865.1"/>
    <property type="molecule type" value="Genomic_DNA"/>
</dbReference>
<evidence type="ECO:0000259" key="6">
    <source>
        <dbReference type="PROSITE" id="PS50011"/>
    </source>
</evidence>
<feature type="compositionally biased region" description="Low complexity" evidence="5">
    <location>
        <begin position="390"/>
        <end position="411"/>
    </location>
</feature>
<accession>A0A8H5M933</accession>
<dbReference type="InterPro" id="IPR050629">
    <property type="entry name" value="STE20/SPS1-PAK"/>
</dbReference>
<evidence type="ECO:0000256" key="2">
    <source>
        <dbReference type="ARBA" id="ARBA00022741"/>
    </source>
</evidence>